<evidence type="ECO:0000259" key="1">
    <source>
        <dbReference type="Pfam" id="PF03374"/>
    </source>
</evidence>
<feature type="domain" description="AntA/AntB antirepressor" evidence="2">
    <location>
        <begin position="16"/>
        <end position="86"/>
    </location>
</feature>
<name>A0AAX3X657_9LACO</name>
<dbReference type="PANTHER" id="PTHR36180">
    <property type="entry name" value="DNA-BINDING PROTEIN-RELATED-RELATED"/>
    <property type="match status" value="1"/>
</dbReference>
<feature type="domain" description="Antirepressor protein C-terminal" evidence="1">
    <location>
        <begin position="128"/>
        <end position="225"/>
    </location>
</feature>
<dbReference type="RefSeq" id="WP_284650497.1">
    <property type="nucleotide sequence ID" value="NZ_CP123971.1"/>
</dbReference>
<dbReference type="InterPro" id="IPR005039">
    <property type="entry name" value="Ant_C"/>
</dbReference>
<dbReference type="Proteomes" id="UP001231316">
    <property type="component" value="Chromosome"/>
</dbReference>
<organism evidence="3 4">
    <name type="scientific">Ligilactobacillus salivarius</name>
    <dbReference type="NCBI Taxonomy" id="1624"/>
    <lineage>
        <taxon>Bacteria</taxon>
        <taxon>Bacillati</taxon>
        <taxon>Bacillota</taxon>
        <taxon>Bacilli</taxon>
        <taxon>Lactobacillales</taxon>
        <taxon>Lactobacillaceae</taxon>
        <taxon>Ligilactobacillus</taxon>
    </lineage>
</organism>
<gene>
    <name evidence="3" type="ORF">QFE45_03365</name>
</gene>
<proteinExistence type="predicted"/>
<dbReference type="GO" id="GO:0003677">
    <property type="term" value="F:DNA binding"/>
    <property type="evidence" value="ECO:0007669"/>
    <property type="project" value="InterPro"/>
</dbReference>
<accession>A0AAX3X657</accession>
<dbReference type="InterPro" id="IPR013557">
    <property type="entry name" value="AntA/B_antirep"/>
</dbReference>
<dbReference type="Pfam" id="PF08346">
    <property type="entry name" value="AntA"/>
    <property type="match status" value="1"/>
</dbReference>
<reference evidence="3" key="1">
    <citation type="submission" date="2023-04" db="EMBL/GenBank/DDBJ databases">
        <title>Four porcine-derived lactic acid bacteria strains analyses and their evaluation as potential probiotics based on genomics.</title>
        <authorList>
            <person name="Niu D."/>
        </authorList>
    </citation>
    <scope>NUCLEOTIDE SEQUENCE</scope>
    <source>
        <strain evidence="3">ZSA5</strain>
    </source>
</reference>
<dbReference type="PANTHER" id="PTHR36180:SF1">
    <property type="entry name" value="ANTA_ANTB ANTIREPRESSOR DOMAIN-CONTAINING PROTEIN"/>
    <property type="match status" value="1"/>
</dbReference>
<evidence type="ECO:0000313" key="3">
    <source>
        <dbReference type="EMBL" id="WII29153.1"/>
    </source>
</evidence>
<protein>
    <submittedName>
        <fullName evidence="3">Phage antirepressor KilAC domain-containing protein</fullName>
    </submittedName>
</protein>
<dbReference type="EMBL" id="CP123971">
    <property type="protein sequence ID" value="WII29153.1"/>
    <property type="molecule type" value="Genomic_DNA"/>
</dbReference>
<dbReference type="Pfam" id="PF03374">
    <property type="entry name" value="ANT"/>
    <property type="match status" value="1"/>
</dbReference>
<evidence type="ECO:0000259" key="2">
    <source>
        <dbReference type="Pfam" id="PF08346"/>
    </source>
</evidence>
<dbReference type="AlphaFoldDB" id="A0AAX3X657"/>
<sequence>MEELIKVTTKGDTQVVSARELYKGLEIKRRFSAWVSDNFKDFIEDVDFTSVRKSTEVKNNGGIQIRELQDYAITISMAKELCMMSHTELGKEYRKYFLELERKWNDPKEVVKRGYAILQNENKQLKIENGILKPKADKYDRYLSNKGLITITEIAKEYGMSGRELNKFLHDKRIIFKKGDKWFVYQRYANDGLVGYEIYMPEDREIRRTLKWTTKGEQFIRNILEDEGIKPVLERPSQMMIEEPQEEYDGDYYTASEIAYKLYLPKGAELLIGKLANEYRLKPVFSDSNKYCRRVVDEYGRETWQYTALGARVIEELIEKMEV</sequence>
<evidence type="ECO:0000313" key="4">
    <source>
        <dbReference type="Proteomes" id="UP001231316"/>
    </source>
</evidence>